<dbReference type="EMBL" id="JAOQKJ010000011">
    <property type="protein sequence ID" value="MCU6745423.1"/>
    <property type="molecule type" value="Genomic_DNA"/>
</dbReference>
<organism evidence="1 2">
    <name type="scientific">Suilimivivens aceti</name>
    <dbReference type="NCBI Taxonomy" id="2981774"/>
    <lineage>
        <taxon>Bacteria</taxon>
        <taxon>Bacillati</taxon>
        <taxon>Bacillota</taxon>
        <taxon>Clostridia</taxon>
        <taxon>Lachnospirales</taxon>
        <taxon>Lachnospiraceae</taxon>
        <taxon>Suilimivivens</taxon>
    </lineage>
</organism>
<evidence type="ECO:0000313" key="1">
    <source>
        <dbReference type="EMBL" id="MCU6745423.1"/>
    </source>
</evidence>
<protein>
    <recommendedName>
        <fullName evidence="3">Flagellar hook-associated protein 2 C-terminus</fullName>
    </recommendedName>
</protein>
<gene>
    <name evidence="1" type="ORF">OCV77_13160</name>
</gene>
<accession>A0ABT2T583</accession>
<reference evidence="1 2" key="1">
    <citation type="journal article" date="2021" name="ISME Commun">
        <title>Automated analysis of genomic sequences facilitates high-throughput and comprehensive description of bacteria.</title>
        <authorList>
            <person name="Hitch T.C.A."/>
        </authorList>
    </citation>
    <scope>NUCLEOTIDE SEQUENCE [LARGE SCALE GENOMIC DNA]</scope>
    <source>
        <strain evidence="1 2">Sanger_18</strain>
    </source>
</reference>
<keyword evidence="2" id="KW-1185">Reference proteome</keyword>
<evidence type="ECO:0000313" key="2">
    <source>
        <dbReference type="Proteomes" id="UP001652432"/>
    </source>
</evidence>
<evidence type="ECO:0008006" key="3">
    <source>
        <dbReference type="Google" id="ProtNLM"/>
    </source>
</evidence>
<proteinExistence type="predicted"/>
<dbReference type="Proteomes" id="UP001652432">
    <property type="component" value="Unassembled WGS sequence"/>
</dbReference>
<name>A0ABT2T583_9FIRM</name>
<dbReference type="RefSeq" id="WP_262575465.1">
    <property type="nucleotide sequence ID" value="NZ_JAOQKJ010000011.1"/>
</dbReference>
<comment type="caution">
    <text evidence="1">The sequence shown here is derived from an EMBL/GenBank/DDBJ whole genome shotgun (WGS) entry which is preliminary data.</text>
</comment>
<sequence length="263" mass="28169">MGIRINVNARQDYSYLFQSMTTSRGNSLGNLNFLSDYASIKNGSYGKLMKAYYAKDAADKAASTGKDTETKKKSISTAADSAKTLSEIEKAADTMKESADSLLVKGSKSVFQKKNVKTTDETGKTTISEEYDTDAIYKAVSGFVTDYNDLLSKTSAASSKNLQSKADTLAAVTSANAKLLSRVGITVNSDSSLSLDEEAFKKSDMGTVKNLFGTTGAYGYKVSAQASMIDYTAAKESTRSNTYTANGTYSNVYSAGNILNSFF</sequence>